<evidence type="ECO:0008006" key="4">
    <source>
        <dbReference type="Google" id="ProtNLM"/>
    </source>
</evidence>
<evidence type="ECO:0000313" key="3">
    <source>
        <dbReference type="Proteomes" id="UP000325161"/>
    </source>
</evidence>
<feature type="signal peptide" evidence="1">
    <location>
        <begin position="1"/>
        <end position="26"/>
    </location>
</feature>
<evidence type="ECO:0000313" key="2">
    <source>
        <dbReference type="EMBL" id="QEI05259.1"/>
    </source>
</evidence>
<name>A0A5C0ASL1_9BURK</name>
<keyword evidence="3" id="KW-1185">Reference proteome</keyword>
<dbReference type="Proteomes" id="UP000325161">
    <property type="component" value="Chromosome"/>
</dbReference>
<organism evidence="2 3">
    <name type="scientific">Pigmentiphaga aceris</name>
    <dbReference type="NCBI Taxonomy" id="1940612"/>
    <lineage>
        <taxon>Bacteria</taxon>
        <taxon>Pseudomonadati</taxon>
        <taxon>Pseudomonadota</taxon>
        <taxon>Betaproteobacteria</taxon>
        <taxon>Burkholderiales</taxon>
        <taxon>Alcaligenaceae</taxon>
        <taxon>Pigmentiphaga</taxon>
    </lineage>
</organism>
<feature type="chain" id="PRO_5023085574" description="TolC family protein" evidence="1">
    <location>
        <begin position="27"/>
        <end position="370"/>
    </location>
</feature>
<sequence length="370" mass="39981">MLTSFCTVSRVSLAIGLLAAPLGVWAQASSPADGSGWRDANATVGQFKRGHADVLKWEQREAQMAAEPAPASAPVGLPLTRAEDAVRLAWQVHRELAQVLAQVGIKNVDLLARGHWDDIDPFLFRRIGGLDEVVEVAVQARKAWIDAVFAQARLKPVRAALDAASAANTLGQRMRSVGNWSALQQADVQLAAVAASMALQRDRYAATQAQVRLIDVLQLSGMYASVQLPDRLPELPAKALSDADIAERARAMQDRLPRANRLRNERDVALRSLAYQTSHALARKARDEVLAQREFITEETVLQYNGMLKSTWDLLDASRAQSLAAASALQAQHDFEIARVDLQWVLLGGEPASPISLGGDGGDTSAVAGH</sequence>
<keyword evidence="1" id="KW-0732">Signal</keyword>
<gene>
    <name evidence="2" type="ORF">FXN63_04970</name>
</gene>
<evidence type="ECO:0000256" key="1">
    <source>
        <dbReference type="SAM" id="SignalP"/>
    </source>
</evidence>
<reference evidence="2 3" key="1">
    <citation type="submission" date="2019-08" db="EMBL/GenBank/DDBJ databases">
        <title>Amphibian skin-associated Pigmentiphaga: genome sequence and occurrence across geography and hosts.</title>
        <authorList>
            <person name="Bletz M.C."/>
            <person name="Bunk B."/>
            <person name="Sproeer C."/>
            <person name="Biwer P."/>
            <person name="Reiter S."/>
            <person name="Rabemananjara F.C.E."/>
            <person name="Schulz S."/>
            <person name="Overmann J."/>
            <person name="Vences M."/>
        </authorList>
    </citation>
    <scope>NUCLEOTIDE SEQUENCE [LARGE SCALE GENOMIC DNA]</scope>
    <source>
        <strain evidence="2 3">Mada1488</strain>
    </source>
</reference>
<dbReference type="EMBL" id="CP043046">
    <property type="protein sequence ID" value="QEI05259.1"/>
    <property type="molecule type" value="Genomic_DNA"/>
</dbReference>
<accession>A0A5C0ASL1</accession>
<protein>
    <recommendedName>
        <fullName evidence="4">TolC family protein</fullName>
    </recommendedName>
</protein>
<dbReference type="SUPFAM" id="SSF56954">
    <property type="entry name" value="Outer membrane efflux proteins (OEP)"/>
    <property type="match status" value="1"/>
</dbReference>
<dbReference type="RefSeq" id="WP_148813394.1">
    <property type="nucleotide sequence ID" value="NZ_CP043046.1"/>
</dbReference>
<proteinExistence type="predicted"/>
<dbReference type="AlphaFoldDB" id="A0A5C0ASL1"/>
<dbReference type="KEGG" id="pacr:FXN63_04970"/>
<dbReference type="OrthoDB" id="8554634at2"/>